<proteinExistence type="predicted"/>
<dbReference type="Proteomes" id="UP001396334">
    <property type="component" value="Unassembled WGS sequence"/>
</dbReference>
<sequence>MRATGVTGSTASTCPQCLHVGQHGAATSAATKEYASSNEHQPRVARSGSLDVLPSRGSPTTVTVVAGDVQTSGNESCPASSSSGARVSADPPGQSSVPANGPVRNDEDDVIGAELSTQHCLESNDVVFVADQCVQVLPGSESPTWGVENSVDQSTNSMVNGLNDNTGGVPVVDATGSAINVDLAADDCSVQSPVNVHPMKLHG</sequence>
<feature type="compositionally biased region" description="Polar residues" evidence="1">
    <location>
        <begin position="57"/>
        <end position="85"/>
    </location>
</feature>
<reference evidence="2 3" key="1">
    <citation type="journal article" date="2024" name="G3 (Bethesda)">
        <title>Genome assembly of Hibiscus sabdariffa L. provides insights into metabolisms of medicinal natural products.</title>
        <authorList>
            <person name="Kim T."/>
        </authorList>
    </citation>
    <scope>NUCLEOTIDE SEQUENCE [LARGE SCALE GENOMIC DNA]</scope>
    <source>
        <strain evidence="2">TK-2024</strain>
        <tissue evidence="2">Old leaves</tissue>
    </source>
</reference>
<evidence type="ECO:0000256" key="1">
    <source>
        <dbReference type="SAM" id="MobiDB-lite"/>
    </source>
</evidence>
<feature type="region of interest" description="Disordered" evidence="1">
    <location>
        <begin position="22"/>
        <end position="106"/>
    </location>
</feature>
<organism evidence="2 3">
    <name type="scientific">Hibiscus sabdariffa</name>
    <name type="common">roselle</name>
    <dbReference type="NCBI Taxonomy" id="183260"/>
    <lineage>
        <taxon>Eukaryota</taxon>
        <taxon>Viridiplantae</taxon>
        <taxon>Streptophyta</taxon>
        <taxon>Embryophyta</taxon>
        <taxon>Tracheophyta</taxon>
        <taxon>Spermatophyta</taxon>
        <taxon>Magnoliopsida</taxon>
        <taxon>eudicotyledons</taxon>
        <taxon>Gunneridae</taxon>
        <taxon>Pentapetalae</taxon>
        <taxon>rosids</taxon>
        <taxon>malvids</taxon>
        <taxon>Malvales</taxon>
        <taxon>Malvaceae</taxon>
        <taxon>Malvoideae</taxon>
        <taxon>Hibiscus</taxon>
    </lineage>
</organism>
<dbReference type="EMBL" id="JBBPBN010000040">
    <property type="protein sequence ID" value="KAK8999048.1"/>
    <property type="molecule type" value="Genomic_DNA"/>
</dbReference>
<evidence type="ECO:0000313" key="3">
    <source>
        <dbReference type="Proteomes" id="UP001396334"/>
    </source>
</evidence>
<gene>
    <name evidence="2" type="ORF">V6N11_070226</name>
</gene>
<feature type="compositionally biased region" description="Polar residues" evidence="1">
    <location>
        <begin position="28"/>
        <end position="39"/>
    </location>
</feature>
<keyword evidence="3" id="KW-1185">Reference proteome</keyword>
<protein>
    <submittedName>
        <fullName evidence="2">Uncharacterized protein</fullName>
    </submittedName>
</protein>
<evidence type="ECO:0000313" key="2">
    <source>
        <dbReference type="EMBL" id="KAK8999048.1"/>
    </source>
</evidence>
<accession>A0ABR2QEE3</accession>
<comment type="caution">
    <text evidence="2">The sequence shown here is derived from an EMBL/GenBank/DDBJ whole genome shotgun (WGS) entry which is preliminary data.</text>
</comment>
<name>A0ABR2QEE3_9ROSI</name>